<dbReference type="AlphaFoldDB" id="A0A940IEL0"/>
<feature type="chain" id="PRO_5037620889" evidence="1">
    <location>
        <begin position="24"/>
        <end position="419"/>
    </location>
</feature>
<evidence type="ECO:0000313" key="3">
    <source>
        <dbReference type="Proteomes" id="UP000712007"/>
    </source>
</evidence>
<evidence type="ECO:0000256" key="1">
    <source>
        <dbReference type="SAM" id="SignalP"/>
    </source>
</evidence>
<proteinExistence type="predicted"/>
<dbReference type="SUPFAM" id="SSF49464">
    <property type="entry name" value="Carboxypeptidase regulatory domain-like"/>
    <property type="match status" value="1"/>
</dbReference>
<gene>
    <name evidence="2" type="ORF">IAC51_02665</name>
</gene>
<keyword evidence="1" id="KW-0732">Signal</keyword>
<organism evidence="2 3">
    <name type="scientific">Candidatus Aphodosoma intestinipullorum</name>
    <dbReference type="NCBI Taxonomy" id="2840674"/>
    <lineage>
        <taxon>Bacteria</taxon>
        <taxon>Pseudomonadati</taxon>
        <taxon>Bacteroidota</taxon>
        <taxon>Bacteroidia</taxon>
        <taxon>Bacteroidales</taxon>
        <taxon>Candidatus Aphodosoma</taxon>
    </lineage>
</organism>
<accession>A0A940IEL0</accession>
<reference evidence="2" key="1">
    <citation type="submission" date="2020-10" db="EMBL/GenBank/DDBJ databases">
        <authorList>
            <person name="Gilroy R."/>
        </authorList>
    </citation>
    <scope>NUCLEOTIDE SEQUENCE</scope>
    <source>
        <strain evidence="2">3924</strain>
    </source>
</reference>
<comment type="caution">
    <text evidence="2">The sequence shown here is derived from an EMBL/GenBank/DDBJ whole genome shotgun (WGS) entry which is preliminary data.</text>
</comment>
<keyword evidence="2" id="KW-0645">Protease</keyword>
<reference evidence="2" key="2">
    <citation type="journal article" date="2021" name="PeerJ">
        <title>Extensive microbial diversity within the chicken gut microbiome revealed by metagenomics and culture.</title>
        <authorList>
            <person name="Gilroy R."/>
            <person name="Ravi A."/>
            <person name="Getino M."/>
            <person name="Pursley I."/>
            <person name="Horton D.L."/>
            <person name="Alikhan N.F."/>
            <person name="Baker D."/>
            <person name="Gharbi K."/>
            <person name="Hall N."/>
            <person name="Watson M."/>
            <person name="Adriaenssens E.M."/>
            <person name="Foster-Nyarko E."/>
            <person name="Jarju S."/>
            <person name="Secka A."/>
            <person name="Antonio M."/>
            <person name="Oren A."/>
            <person name="Chaudhuri R.R."/>
            <person name="La Ragione R."/>
            <person name="Hildebrand F."/>
            <person name="Pallen M.J."/>
        </authorList>
    </citation>
    <scope>NUCLEOTIDE SEQUENCE</scope>
    <source>
        <strain evidence="2">3924</strain>
    </source>
</reference>
<sequence length="419" mass="48460">MRNRITWVRRLAVWVLAVCAVQAAEAKYFVGKVIGEDSLSVIYASIYMQENPMTGTVSGMEGDFSLEIPDSVRGNVVISCVGYKTKVLKYNSFRDSVPCVITMDEDAIELEGTVVEGKAKRRNRKRTMEELLKNIINRMEVDFPNEPAKYKVKSDVRLSEEDKVITYEELLGYIVQLPATEGRKTDSVQFKGLYCKRYIDEDTEAKARSAVGHIKSDRTYDFANEVDSGAITHQYLWGGNLKYIILELAEKPKKWELGKENDSLSVMTYTDKYNFLGIVKAEMKYHIIIDNYTYRIYRVSEEVNAQINIPFGYKLKEGELRWLNAISMGRQFHKFRLKKASVKVRRNVYYNTLRDVNHPDKKVMAADFEITNNKKLTLHYNTRANAEVLEIEDKNVKPFTRRELEQNVKRENVPLSSIQ</sequence>
<dbReference type="Pfam" id="PF13715">
    <property type="entry name" value="CarbopepD_reg_2"/>
    <property type="match status" value="1"/>
</dbReference>
<keyword evidence="2" id="KW-0121">Carboxypeptidase</keyword>
<evidence type="ECO:0000313" key="2">
    <source>
        <dbReference type="EMBL" id="MBO8439531.1"/>
    </source>
</evidence>
<protein>
    <submittedName>
        <fullName evidence="2">Carboxypeptidase-like regulatory domain-containing protein</fullName>
    </submittedName>
</protein>
<dbReference type="Proteomes" id="UP000712007">
    <property type="component" value="Unassembled WGS sequence"/>
</dbReference>
<dbReference type="EMBL" id="JADIMV010000047">
    <property type="protein sequence ID" value="MBO8439531.1"/>
    <property type="molecule type" value="Genomic_DNA"/>
</dbReference>
<name>A0A940IEL0_9BACT</name>
<dbReference type="InterPro" id="IPR008969">
    <property type="entry name" value="CarboxyPept-like_regulatory"/>
</dbReference>
<keyword evidence="2" id="KW-0378">Hydrolase</keyword>
<dbReference type="GO" id="GO:0004180">
    <property type="term" value="F:carboxypeptidase activity"/>
    <property type="evidence" value="ECO:0007669"/>
    <property type="project" value="UniProtKB-KW"/>
</dbReference>
<feature type="signal peptide" evidence="1">
    <location>
        <begin position="1"/>
        <end position="23"/>
    </location>
</feature>